<dbReference type="PANTHER" id="PTHR11006:SF4">
    <property type="entry name" value="PROTEIN ARGININE N-METHYLTRANSFERASE 7"/>
    <property type="match status" value="1"/>
</dbReference>
<keyword evidence="1 5" id="KW-0489">Methyltransferase</keyword>
<dbReference type="EMBL" id="GL888109">
    <property type="protein sequence ID" value="EGI67279.1"/>
    <property type="molecule type" value="Genomic_DNA"/>
</dbReference>
<dbReference type="Gene3D" id="2.70.160.11">
    <property type="entry name" value="Hnrnp arginine n-methyltransferase1"/>
    <property type="match status" value="2"/>
</dbReference>
<evidence type="ECO:0000313" key="7">
    <source>
        <dbReference type="EMBL" id="EGI67279.1"/>
    </source>
</evidence>
<evidence type="ECO:0000256" key="5">
    <source>
        <dbReference type="PROSITE-ProRule" id="PRU01015"/>
    </source>
</evidence>
<dbReference type="InterPro" id="IPR055135">
    <property type="entry name" value="PRMT_dom"/>
</dbReference>
<accession>F4WET0</accession>
<reference evidence="7" key="1">
    <citation type="submission" date="2011-02" db="EMBL/GenBank/DDBJ databases">
        <title>The genome of the leaf-cutting ant Acromyrmex echinatior suggests key adaptations to social evolution and fungus farming.</title>
        <authorList>
            <person name="Nygaard S."/>
            <person name="Zhang G."/>
        </authorList>
    </citation>
    <scope>NUCLEOTIDE SEQUENCE</scope>
</reference>
<evidence type="ECO:0000256" key="4">
    <source>
        <dbReference type="ARBA" id="ARBA00022737"/>
    </source>
</evidence>
<dbReference type="OrthoDB" id="412876at2759"/>
<dbReference type="Pfam" id="PF22528">
    <property type="entry name" value="PRMT_C"/>
    <property type="match status" value="1"/>
</dbReference>
<dbReference type="Proteomes" id="UP000007755">
    <property type="component" value="Unassembled WGS sequence"/>
</dbReference>
<evidence type="ECO:0000259" key="6">
    <source>
        <dbReference type="Pfam" id="PF22528"/>
    </source>
</evidence>
<evidence type="ECO:0000313" key="8">
    <source>
        <dbReference type="Proteomes" id="UP000007755"/>
    </source>
</evidence>
<dbReference type="InterPro" id="IPR025799">
    <property type="entry name" value="Arg_MeTrfase"/>
</dbReference>
<dbReference type="GO" id="GO:0032259">
    <property type="term" value="P:methylation"/>
    <property type="evidence" value="ECO:0007669"/>
    <property type="project" value="UniProtKB-KW"/>
</dbReference>
<dbReference type="PROSITE" id="PS51678">
    <property type="entry name" value="SAM_MT_PRMT"/>
    <property type="match status" value="2"/>
</dbReference>
<dbReference type="eggNOG" id="KOG1501">
    <property type="taxonomic scope" value="Eukaryota"/>
</dbReference>
<gene>
    <name evidence="7" type="ORF">G5I_04128</name>
</gene>
<evidence type="ECO:0000256" key="1">
    <source>
        <dbReference type="ARBA" id="ARBA00022603"/>
    </source>
</evidence>
<dbReference type="Gene3D" id="3.40.50.150">
    <property type="entry name" value="Vaccinia Virus protein VP39"/>
    <property type="match status" value="2"/>
</dbReference>
<dbReference type="GO" id="GO:0042054">
    <property type="term" value="F:histone methyltransferase activity"/>
    <property type="evidence" value="ECO:0007669"/>
    <property type="project" value="TreeGrafter"/>
</dbReference>
<keyword evidence="8" id="KW-1185">Reference proteome</keyword>
<dbReference type="FunFam" id="3.40.50.150:FF:000070">
    <property type="entry name" value="Protein arginine N-methyltransferase 7"/>
    <property type="match status" value="1"/>
</dbReference>
<dbReference type="PANTHER" id="PTHR11006">
    <property type="entry name" value="PROTEIN ARGININE N-METHYLTRANSFERASE"/>
    <property type="match status" value="1"/>
</dbReference>
<proteinExistence type="predicted"/>
<dbReference type="InterPro" id="IPR029063">
    <property type="entry name" value="SAM-dependent_MTases_sf"/>
</dbReference>
<organism evidence="8">
    <name type="scientific">Acromyrmex echinatior</name>
    <name type="common">Panamanian leafcutter ant</name>
    <name type="synonym">Acromyrmex octospinosus echinatior</name>
    <dbReference type="NCBI Taxonomy" id="103372"/>
    <lineage>
        <taxon>Eukaryota</taxon>
        <taxon>Metazoa</taxon>
        <taxon>Ecdysozoa</taxon>
        <taxon>Arthropoda</taxon>
        <taxon>Hexapoda</taxon>
        <taxon>Insecta</taxon>
        <taxon>Pterygota</taxon>
        <taxon>Neoptera</taxon>
        <taxon>Endopterygota</taxon>
        <taxon>Hymenoptera</taxon>
        <taxon>Apocrita</taxon>
        <taxon>Aculeata</taxon>
        <taxon>Formicoidea</taxon>
        <taxon>Formicidae</taxon>
        <taxon>Myrmicinae</taxon>
        <taxon>Acromyrmex</taxon>
    </lineage>
</organism>
<dbReference type="GO" id="GO:0016274">
    <property type="term" value="F:protein-arginine N-methyltransferase activity"/>
    <property type="evidence" value="ECO:0007669"/>
    <property type="project" value="InterPro"/>
</dbReference>
<keyword evidence="2 5" id="KW-0808">Transferase</keyword>
<dbReference type="STRING" id="103372.F4WET0"/>
<dbReference type="AlphaFoldDB" id="F4WET0"/>
<keyword evidence="3 5" id="KW-0949">S-adenosyl-L-methionine</keyword>
<dbReference type="FunCoup" id="F4WET0">
    <property type="interactions" value="1855"/>
</dbReference>
<dbReference type="SUPFAM" id="SSF53335">
    <property type="entry name" value="S-adenosyl-L-methionine-dependent methyltransferases"/>
    <property type="match status" value="2"/>
</dbReference>
<dbReference type="InParanoid" id="F4WET0"/>
<evidence type="ECO:0000256" key="3">
    <source>
        <dbReference type="ARBA" id="ARBA00022691"/>
    </source>
</evidence>
<protein>
    <submittedName>
        <fullName evidence="7">Protein arginine N-methyltransferase 7</fullName>
    </submittedName>
</protein>
<evidence type="ECO:0000256" key="2">
    <source>
        <dbReference type="ARBA" id="ARBA00022679"/>
    </source>
</evidence>
<feature type="domain" description="Protein arginine N-methyltransferase" evidence="6">
    <location>
        <begin position="382"/>
        <end position="541"/>
    </location>
</feature>
<sequence length="554" mass="62743">MMAAKCGADTITACEAFKPIAKCAVQIIKENGFEDKIQLIRKRSTKMIVGKDGDMSKRANILVTEVFDTELIGEGALSTFRHAHEVLLEEDSIVVPHKGTVWAQVIESFKVCNWNRVKPIKNGKVLVDTPSTIQACSGAAAVHDMQLSRLPRDTFVPLLPAQPIFKFDWSGKKPLLNNEKVSLLTQPIKSGTAHAIFMWWDLNMDTDNQILYKLFYKIPSKHNYNCYIAVIKRNVIDCQRPECNCWAHIAYSRTRIGQLNDTVRNQRYVKALQKKVTPNSVCLCVTDGCLLALVIAKLGAKVFLLEQNFLSRRTMEMFVQVNELSDRIKIVESVDDLPEASEIDFIFGEPYFLSSIVPWENLRFWYLTSKYPSSISRMPVMATIRAVAVEFKDLQKIRAPLGTCEGFDLSSFDKLIQISSEKSDNPVEAQPLWEYPCKALSSAFDIIKLDLTQNVNFNKRERITGEIPILDSGTCNGIAIWVDWQLDSDLSVSCGPIEEIVPSKRVSWDPYTRQGVHLFRTVSNVTKKSTLSWSFTFLPQNGEVEFKFNIVTND</sequence>
<keyword evidence="4" id="KW-0677">Repeat</keyword>
<name>F4WET0_ACREC</name>